<sequence>MHKKAAPSSGAASKVTHKSLTPRFFSGWSQTVAVTVLMRKGCPRKDIARKLEIAAETVKRIRKNLHSTPRINSRPALLLTSDQAHTR</sequence>
<dbReference type="AlphaFoldDB" id="A0A5N7JZ67"/>
<dbReference type="InterPro" id="IPR036388">
    <property type="entry name" value="WH-like_DNA-bd_sf"/>
</dbReference>
<dbReference type="GO" id="GO:0006355">
    <property type="term" value="P:regulation of DNA-templated transcription"/>
    <property type="evidence" value="ECO:0007669"/>
    <property type="project" value="InterPro"/>
</dbReference>
<feature type="region of interest" description="Disordered" evidence="1">
    <location>
        <begin position="64"/>
        <end position="87"/>
    </location>
</feature>
<dbReference type="EMBL" id="VUBA01000149">
    <property type="protein sequence ID" value="MPQ86413.1"/>
    <property type="molecule type" value="Genomic_DNA"/>
</dbReference>
<dbReference type="Proteomes" id="UP000325438">
    <property type="component" value="Unassembled WGS sequence"/>
</dbReference>
<evidence type="ECO:0000256" key="1">
    <source>
        <dbReference type="SAM" id="MobiDB-lite"/>
    </source>
</evidence>
<dbReference type="RefSeq" id="WP_152750958.1">
    <property type="nucleotide sequence ID" value="NZ_VUBA01000149.1"/>
</dbReference>
<evidence type="ECO:0000313" key="3">
    <source>
        <dbReference type="Proteomes" id="UP000325438"/>
    </source>
</evidence>
<accession>A0A5N7JZ67</accession>
<proteinExistence type="predicted"/>
<protein>
    <submittedName>
        <fullName evidence="2">Uncharacterized protein</fullName>
    </submittedName>
</protein>
<dbReference type="Gene3D" id="1.10.10.10">
    <property type="entry name" value="Winged helix-like DNA-binding domain superfamily/Winged helix DNA-binding domain"/>
    <property type="match status" value="1"/>
</dbReference>
<gene>
    <name evidence="2" type="ORF">F0170_21985</name>
</gene>
<name>A0A5N7JZ67_9PSED</name>
<dbReference type="InterPro" id="IPR016032">
    <property type="entry name" value="Sig_transdc_resp-reg_C-effctor"/>
</dbReference>
<reference evidence="2 3" key="1">
    <citation type="submission" date="2019-09" db="EMBL/GenBank/DDBJ databases">
        <title>The draft genomes of Allium pathogen Pseudomonas sp.</title>
        <authorList>
            <person name="Fujikawa T."/>
            <person name="Sawada H."/>
        </authorList>
    </citation>
    <scope>NUCLEOTIDE SEQUENCE [LARGE SCALE GENOMIC DNA]</scope>
    <source>
        <strain evidence="2 3">MAFF 730085</strain>
    </source>
</reference>
<organism evidence="2 3">
    <name type="scientific">Pseudomonas kitaguniensis</name>
    <dbReference type="NCBI Taxonomy" id="2607908"/>
    <lineage>
        <taxon>Bacteria</taxon>
        <taxon>Pseudomonadati</taxon>
        <taxon>Pseudomonadota</taxon>
        <taxon>Gammaproteobacteria</taxon>
        <taxon>Pseudomonadales</taxon>
        <taxon>Pseudomonadaceae</taxon>
        <taxon>Pseudomonas</taxon>
    </lineage>
</organism>
<dbReference type="GO" id="GO:0003677">
    <property type="term" value="F:DNA binding"/>
    <property type="evidence" value="ECO:0007669"/>
    <property type="project" value="InterPro"/>
</dbReference>
<dbReference type="SUPFAM" id="SSF46894">
    <property type="entry name" value="C-terminal effector domain of the bipartite response regulators"/>
    <property type="match status" value="1"/>
</dbReference>
<comment type="caution">
    <text evidence="2">The sequence shown here is derived from an EMBL/GenBank/DDBJ whole genome shotgun (WGS) entry which is preliminary data.</text>
</comment>
<evidence type="ECO:0000313" key="2">
    <source>
        <dbReference type="EMBL" id="MPQ86413.1"/>
    </source>
</evidence>